<protein>
    <submittedName>
        <fullName evidence="1">Uncharacterized protein</fullName>
    </submittedName>
</protein>
<comment type="caution">
    <text evidence="1">The sequence shown here is derived from an EMBL/GenBank/DDBJ whole genome shotgun (WGS) entry which is preliminary data.</text>
</comment>
<dbReference type="AlphaFoldDB" id="F9UKN3"/>
<dbReference type="RefSeq" id="WP_006608851.1">
    <property type="nucleotide sequence ID" value="NZ_AFXA01000011.1"/>
</dbReference>
<sequence>MSKFLHFLPVTGLIVPVIGASAKQSNNFKDEYVKEIVLKEQQKLTRLLNKESNLSFVKFLKDIFNRELILVAFDSGYSVVDLKTKISIEINWNELNKSLENKELLYGGFFRHSRN</sequence>
<evidence type="ECO:0000313" key="1">
    <source>
        <dbReference type="EMBL" id="EGV00238.1"/>
    </source>
</evidence>
<dbReference type="STRING" id="1037410.MCSF7_02231"/>
<organism evidence="1 2">
    <name type="scientific">Mycoplasmopsis columbina SF7</name>
    <dbReference type="NCBI Taxonomy" id="1037410"/>
    <lineage>
        <taxon>Bacteria</taxon>
        <taxon>Bacillati</taxon>
        <taxon>Mycoplasmatota</taxon>
        <taxon>Mycoplasmoidales</taxon>
        <taxon>Metamycoplasmataceae</taxon>
        <taxon>Mycoplasmopsis</taxon>
    </lineage>
</organism>
<evidence type="ECO:0000313" key="2">
    <source>
        <dbReference type="Proteomes" id="UP000004978"/>
    </source>
</evidence>
<keyword evidence="2" id="KW-1185">Reference proteome</keyword>
<accession>F9UKN3</accession>
<dbReference type="EMBL" id="AFXA01000011">
    <property type="protein sequence ID" value="EGV00238.1"/>
    <property type="molecule type" value="Genomic_DNA"/>
</dbReference>
<reference evidence="1 2" key="1">
    <citation type="journal article" date="2013" name="Genome Announc.">
        <title>Genome Sequence of Mycoplasma columbinum Strain SF7.</title>
        <authorList>
            <person name="Guo Z."/>
            <person name="Xu X."/>
            <person name="Zheng Q."/>
            <person name="Li T."/>
            <person name="Kuang S."/>
            <person name="Zhang Z."/>
            <person name="Chen Y."/>
            <person name="Lu X."/>
            <person name="Zhou R."/>
            <person name="Bi D."/>
            <person name="Jin H."/>
        </authorList>
    </citation>
    <scope>NUCLEOTIDE SEQUENCE [LARGE SCALE GENOMIC DNA]</scope>
    <source>
        <strain evidence="1 2">SF7</strain>
    </source>
</reference>
<proteinExistence type="predicted"/>
<name>F9UKN3_9BACT</name>
<dbReference type="Proteomes" id="UP000004978">
    <property type="component" value="Unassembled WGS sequence"/>
</dbReference>
<gene>
    <name evidence="1" type="ORF">MCSF7_02231</name>
</gene>